<evidence type="ECO:0000256" key="1">
    <source>
        <dbReference type="PROSITE-ProRule" id="PRU00742"/>
    </source>
</evidence>
<dbReference type="Proteomes" id="UP001199525">
    <property type="component" value="Unassembled WGS sequence"/>
</dbReference>
<keyword evidence="3" id="KW-1185">Reference proteome</keyword>
<organism evidence="2 3">
    <name type="scientific">Nostoc favosum CHAB5714</name>
    <dbReference type="NCBI Taxonomy" id="2780399"/>
    <lineage>
        <taxon>Bacteria</taxon>
        <taxon>Bacillati</taxon>
        <taxon>Cyanobacteriota</taxon>
        <taxon>Cyanophyceae</taxon>
        <taxon>Nostocales</taxon>
        <taxon>Nostocaceae</taxon>
        <taxon>Nostoc</taxon>
        <taxon>Nostoc favosum</taxon>
    </lineage>
</organism>
<reference evidence="2 3" key="1">
    <citation type="journal article" date="2021" name="Microorganisms">
        <title>Genome Evolution of Filamentous Cyanobacterium Nostoc Species: From Facultative Symbiosis to Free Living.</title>
        <authorList>
            <person name="Huo D."/>
            <person name="Li H."/>
            <person name="Cai F."/>
            <person name="Guo X."/>
            <person name="Qiao Z."/>
            <person name="Wang W."/>
            <person name="Yu G."/>
            <person name="Li R."/>
        </authorList>
    </citation>
    <scope>NUCLEOTIDE SEQUENCE [LARGE SCALE GENOMIC DNA]</scope>
    <source>
        <strain evidence="2 3">CHAB 5714</strain>
    </source>
</reference>
<name>A0ABS8ILL5_9NOSO</name>
<comment type="similarity">
    <text evidence="1">Belongs to the arginase family.</text>
</comment>
<gene>
    <name evidence="2" type="ORF">LC586_39835</name>
</gene>
<sequence length="116" mass="12857">MGFPIRRTHVNLEVIRQVGVKKAAIDLLKRLQHNRLDGFWIHLDADVLDDAIMPAVDYRMPDGLSFVELTDVLQVLIGSPKAMGIDITIFNPKLDLDGIIAQAFTQALVAGLMPHS</sequence>
<dbReference type="Gene3D" id="3.40.800.10">
    <property type="entry name" value="Ureohydrolase domain"/>
    <property type="match status" value="1"/>
</dbReference>
<protein>
    <submittedName>
        <fullName evidence="2">Arginase family protein</fullName>
    </submittedName>
</protein>
<dbReference type="PROSITE" id="PS51409">
    <property type="entry name" value="ARGINASE_2"/>
    <property type="match status" value="1"/>
</dbReference>
<dbReference type="EMBL" id="JAIVFQ010000203">
    <property type="protein sequence ID" value="MCC5605097.1"/>
    <property type="molecule type" value="Genomic_DNA"/>
</dbReference>
<dbReference type="InterPro" id="IPR006035">
    <property type="entry name" value="Ureohydrolase"/>
</dbReference>
<dbReference type="RefSeq" id="WP_229491255.1">
    <property type="nucleotide sequence ID" value="NZ_JAIVFQ010000203.1"/>
</dbReference>
<dbReference type="SUPFAM" id="SSF52768">
    <property type="entry name" value="Arginase/deacetylase"/>
    <property type="match status" value="1"/>
</dbReference>
<accession>A0ABS8ILL5</accession>
<dbReference type="InterPro" id="IPR023696">
    <property type="entry name" value="Ureohydrolase_dom_sf"/>
</dbReference>
<comment type="caution">
    <text evidence="2">The sequence shown here is derived from an EMBL/GenBank/DDBJ whole genome shotgun (WGS) entry which is preliminary data.</text>
</comment>
<dbReference type="Pfam" id="PF00491">
    <property type="entry name" value="Arginase"/>
    <property type="match status" value="1"/>
</dbReference>
<proteinExistence type="inferred from homology"/>
<evidence type="ECO:0000313" key="2">
    <source>
        <dbReference type="EMBL" id="MCC5605097.1"/>
    </source>
</evidence>
<evidence type="ECO:0000313" key="3">
    <source>
        <dbReference type="Proteomes" id="UP001199525"/>
    </source>
</evidence>